<dbReference type="AlphaFoldDB" id="A0A2M7D7P5"/>
<dbReference type="Proteomes" id="UP000230304">
    <property type="component" value="Unassembled WGS sequence"/>
</dbReference>
<organism evidence="1 2">
    <name type="scientific">Candidatus Nealsonbacteria bacterium CG02_land_8_20_14_3_00_40_11</name>
    <dbReference type="NCBI Taxonomy" id="1974700"/>
    <lineage>
        <taxon>Bacteria</taxon>
        <taxon>Candidatus Nealsoniibacteriota</taxon>
    </lineage>
</organism>
<accession>A0A2M7D7P5</accession>
<dbReference type="EMBL" id="PEUA01000046">
    <property type="protein sequence ID" value="PIV42481.1"/>
    <property type="molecule type" value="Genomic_DNA"/>
</dbReference>
<reference evidence="2" key="1">
    <citation type="submission" date="2017-09" db="EMBL/GenBank/DDBJ databases">
        <title>Depth-based differentiation of microbial function through sediment-hosted aquifers and enrichment of novel symbionts in the deep terrestrial subsurface.</title>
        <authorList>
            <person name="Probst A.J."/>
            <person name="Ladd B."/>
            <person name="Jarett J.K."/>
            <person name="Geller-Mcgrath D.E."/>
            <person name="Sieber C.M.K."/>
            <person name="Emerson J.B."/>
            <person name="Anantharaman K."/>
            <person name="Thomas B.C."/>
            <person name="Malmstrom R."/>
            <person name="Stieglmeier M."/>
            <person name="Klingl A."/>
            <person name="Woyke T."/>
            <person name="Ryan C.M."/>
            <person name="Banfield J.F."/>
        </authorList>
    </citation>
    <scope>NUCLEOTIDE SEQUENCE [LARGE SCALE GENOMIC DNA]</scope>
</reference>
<sequence length="93" mass="10836">MAEKNNLECPNCGKKTIAKPRVYYEVFRKTRQPDGVCGNCGAFYWKRPGTAIPSIIIKSVEQKEGQEPKKWDWFKAFTEQEEKKKRIRKGHSS</sequence>
<name>A0A2M7D7P5_9BACT</name>
<protein>
    <submittedName>
        <fullName evidence="1">Uncharacterized protein</fullName>
    </submittedName>
</protein>
<evidence type="ECO:0000313" key="2">
    <source>
        <dbReference type="Proteomes" id="UP000230304"/>
    </source>
</evidence>
<proteinExistence type="predicted"/>
<comment type="caution">
    <text evidence="1">The sequence shown here is derived from an EMBL/GenBank/DDBJ whole genome shotgun (WGS) entry which is preliminary data.</text>
</comment>
<evidence type="ECO:0000313" key="1">
    <source>
        <dbReference type="EMBL" id="PIV42481.1"/>
    </source>
</evidence>
<gene>
    <name evidence="1" type="ORF">COS26_02030</name>
</gene>